<proteinExistence type="inferred from homology"/>
<dbReference type="Pfam" id="PF00152">
    <property type="entry name" value="tRNA-synt_2"/>
    <property type="match status" value="1"/>
</dbReference>
<comment type="catalytic activity">
    <reaction evidence="8">
        <text>tRNA(Asn) + L-asparagine + ATP = L-asparaginyl-tRNA(Asn) + AMP + diphosphate + H(+)</text>
        <dbReference type="Rhea" id="RHEA:11180"/>
        <dbReference type="Rhea" id="RHEA-COMP:9659"/>
        <dbReference type="Rhea" id="RHEA-COMP:9674"/>
        <dbReference type="ChEBI" id="CHEBI:15378"/>
        <dbReference type="ChEBI" id="CHEBI:30616"/>
        <dbReference type="ChEBI" id="CHEBI:33019"/>
        <dbReference type="ChEBI" id="CHEBI:58048"/>
        <dbReference type="ChEBI" id="CHEBI:78442"/>
        <dbReference type="ChEBI" id="CHEBI:78515"/>
        <dbReference type="ChEBI" id="CHEBI:456215"/>
        <dbReference type="EC" id="6.1.1.22"/>
    </reaction>
</comment>
<dbReference type="GO" id="GO:0003676">
    <property type="term" value="F:nucleic acid binding"/>
    <property type="evidence" value="ECO:0007669"/>
    <property type="project" value="InterPro"/>
</dbReference>
<comment type="subcellular location">
    <subcellularLocation>
        <location evidence="8">Cytoplasm</location>
    </subcellularLocation>
</comment>
<dbReference type="Pfam" id="PF01336">
    <property type="entry name" value="tRNA_anti-codon"/>
    <property type="match status" value="1"/>
</dbReference>
<evidence type="ECO:0000256" key="8">
    <source>
        <dbReference type="HAMAP-Rule" id="MF_00534"/>
    </source>
</evidence>
<evidence type="ECO:0000256" key="6">
    <source>
        <dbReference type="ARBA" id="ARBA00022917"/>
    </source>
</evidence>
<evidence type="ECO:0000256" key="4">
    <source>
        <dbReference type="ARBA" id="ARBA00022741"/>
    </source>
</evidence>
<dbReference type="NCBIfam" id="TIGR00457">
    <property type="entry name" value="asnS"/>
    <property type="match status" value="1"/>
</dbReference>
<keyword evidence="4 8" id="KW-0547">Nucleotide-binding</keyword>
<evidence type="ECO:0000256" key="2">
    <source>
        <dbReference type="ARBA" id="ARBA00022490"/>
    </source>
</evidence>
<dbReference type="Gene3D" id="3.30.930.10">
    <property type="entry name" value="Bira Bifunctional Protein, Domain 2"/>
    <property type="match status" value="1"/>
</dbReference>
<dbReference type="InterPro" id="IPR004522">
    <property type="entry name" value="Asn-tRNA-ligase"/>
</dbReference>
<comment type="similarity">
    <text evidence="1 8">Belongs to the class-II aminoacyl-tRNA synthetase family.</text>
</comment>
<evidence type="ECO:0000256" key="1">
    <source>
        <dbReference type="ARBA" id="ARBA00008226"/>
    </source>
</evidence>
<organism evidence="10">
    <name type="scientific">Paenibacillus sp. SYP-B3998</name>
    <dbReference type="NCBI Taxonomy" id="2678564"/>
    <lineage>
        <taxon>Bacteria</taxon>
        <taxon>Bacillati</taxon>
        <taxon>Bacillota</taxon>
        <taxon>Bacilli</taxon>
        <taxon>Bacillales</taxon>
        <taxon>Paenibacillaceae</taxon>
        <taxon>Paenibacillus</taxon>
    </lineage>
</organism>
<dbReference type="SUPFAM" id="SSF50249">
    <property type="entry name" value="Nucleic acid-binding proteins"/>
    <property type="match status" value="1"/>
</dbReference>
<dbReference type="PANTHER" id="PTHR22594:SF34">
    <property type="entry name" value="ASPARAGINE--TRNA LIGASE, MITOCHONDRIAL-RELATED"/>
    <property type="match status" value="1"/>
</dbReference>
<evidence type="ECO:0000313" key="10">
    <source>
        <dbReference type="EMBL" id="NEW06027.1"/>
    </source>
</evidence>
<keyword evidence="7 8" id="KW-0030">Aminoacyl-tRNA synthetase</keyword>
<evidence type="ECO:0000256" key="7">
    <source>
        <dbReference type="ARBA" id="ARBA00023146"/>
    </source>
</evidence>
<evidence type="ECO:0000256" key="5">
    <source>
        <dbReference type="ARBA" id="ARBA00022840"/>
    </source>
</evidence>
<feature type="domain" description="Aminoacyl-transfer RNA synthetases class-II family profile" evidence="9">
    <location>
        <begin position="130"/>
        <end position="429"/>
    </location>
</feature>
<dbReference type="InterPro" id="IPR045864">
    <property type="entry name" value="aa-tRNA-synth_II/BPL/LPL"/>
</dbReference>
<reference evidence="10" key="1">
    <citation type="submission" date="2020-02" db="EMBL/GenBank/DDBJ databases">
        <authorList>
            <person name="Shen X.-R."/>
            <person name="Zhang Y.-X."/>
        </authorList>
    </citation>
    <scope>NUCLEOTIDE SEQUENCE</scope>
    <source>
        <strain evidence="10">SYP-B3998</strain>
    </source>
</reference>
<dbReference type="GO" id="GO:0004816">
    <property type="term" value="F:asparagine-tRNA ligase activity"/>
    <property type="evidence" value="ECO:0007669"/>
    <property type="project" value="UniProtKB-UniRule"/>
</dbReference>
<dbReference type="GO" id="GO:0005524">
    <property type="term" value="F:ATP binding"/>
    <property type="evidence" value="ECO:0007669"/>
    <property type="project" value="UniProtKB-UniRule"/>
</dbReference>
<keyword evidence="2 8" id="KW-0963">Cytoplasm</keyword>
<dbReference type="Gene3D" id="2.40.50.140">
    <property type="entry name" value="Nucleic acid-binding proteins"/>
    <property type="match status" value="1"/>
</dbReference>
<comment type="subunit">
    <text evidence="8">Homodimer.</text>
</comment>
<dbReference type="NCBIfam" id="NF003483">
    <property type="entry name" value="PRK05159.1"/>
    <property type="match status" value="1"/>
</dbReference>
<dbReference type="InterPro" id="IPR012340">
    <property type="entry name" value="NA-bd_OB-fold"/>
</dbReference>
<dbReference type="PROSITE" id="PS50862">
    <property type="entry name" value="AA_TRNA_LIGASE_II"/>
    <property type="match status" value="1"/>
</dbReference>
<dbReference type="EC" id="6.1.1.22" evidence="8"/>
<keyword evidence="5 8" id="KW-0067">ATP-binding</keyword>
<dbReference type="CDD" id="cd00776">
    <property type="entry name" value="AsxRS_core"/>
    <property type="match status" value="1"/>
</dbReference>
<accession>A0A6G3ZX88</accession>
<dbReference type="PANTHER" id="PTHR22594">
    <property type="entry name" value="ASPARTYL/LYSYL-TRNA SYNTHETASE"/>
    <property type="match status" value="1"/>
</dbReference>
<dbReference type="CDD" id="cd04323">
    <property type="entry name" value="AsnRS_cyto_like_N"/>
    <property type="match status" value="1"/>
</dbReference>
<dbReference type="AlphaFoldDB" id="A0A6G3ZX88"/>
<dbReference type="InterPro" id="IPR004364">
    <property type="entry name" value="Aa-tRNA-synt_II"/>
</dbReference>
<dbReference type="NCBIfam" id="NF003037">
    <property type="entry name" value="PRK03932.1"/>
    <property type="match status" value="1"/>
</dbReference>
<dbReference type="SUPFAM" id="SSF55681">
    <property type="entry name" value="Class II aaRS and biotin synthetases"/>
    <property type="match status" value="1"/>
</dbReference>
<dbReference type="PRINTS" id="PR01042">
    <property type="entry name" value="TRNASYNTHASP"/>
</dbReference>
<dbReference type="RefSeq" id="WP_163944130.1">
    <property type="nucleotide sequence ID" value="NZ_JAAIKC010000002.1"/>
</dbReference>
<evidence type="ECO:0000259" key="9">
    <source>
        <dbReference type="PROSITE" id="PS50862"/>
    </source>
</evidence>
<dbReference type="GO" id="GO:0005737">
    <property type="term" value="C:cytoplasm"/>
    <property type="evidence" value="ECO:0007669"/>
    <property type="project" value="UniProtKB-SubCell"/>
</dbReference>
<comment type="caution">
    <text evidence="10">The sequence shown here is derived from an EMBL/GenBank/DDBJ whole genome shotgun (WGS) entry which is preliminary data.</text>
</comment>
<dbReference type="GO" id="GO:0140096">
    <property type="term" value="F:catalytic activity, acting on a protein"/>
    <property type="evidence" value="ECO:0007669"/>
    <property type="project" value="UniProtKB-ARBA"/>
</dbReference>
<keyword evidence="3 8" id="KW-0436">Ligase</keyword>
<evidence type="ECO:0000256" key="3">
    <source>
        <dbReference type="ARBA" id="ARBA00022598"/>
    </source>
</evidence>
<dbReference type="GO" id="GO:0016740">
    <property type="term" value="F:transferase activity"/>
    <property type="evidence" value="ECO:0007669"/>
    <property type="project" value="UniProtKB-ARBA"/>
</dbReference>
<dbReference type="InterPro" id="IPR006195">
    <property type="entry name" value="aa-tRNA-synth_II"/>
</dbReference>
<protein>
    <recommendedName>
        <fullName evidence="8">Asparagine--tRNA ligase</fullName>
        <ecNumber evidence="8">6.1.1.22</ecNumber>
    </recommendedName>
    <alternativeName>
        <fullName evidence="8">Asparaginyl-tRNA synthetase</fullName>
        <shortName evidence="8">AsnRS</shortName>
    </alternativeName>
</protein>
<name>A0A6G3ZX88_9BACL</name>
<dbReference type="InterPro" id="IPR002312">
    <property type="entry name" value="Asp/Asn-tRNA-synth_IIb"/>
</dbReference>
<dbReference type="GO" id="GO:0006421">
    <property type="term" value="P:asparaginyl-tRNA aminoacylation"/>
    <property type="evidence" value="ECO:0007669"/>
    <property type="project" value="UniProtKB-UniRule"/>
</dbReference>
<sequence length="429" mass="49062">MKCTINEVKHHVGESVTIGCWLNKKRSSGKIQFLQLRDGSGYIQGVVVKSDVSEEAWEAATKLTQESSLYVTGTVKEDTRSKGGFELDVQGVEIIQITEEYPITPKEHGVDFLMDNRHLWIRSPRQRAVLVIRAQIIQAVQQFFNDRGFHLVDPPILTPSSCEGTTNLFHTKYFDEDAFLTQSGQLYMEAAAMALGKVYSFGPTFRAEKSKTRRHLIEFWMIEPEMAFVNHEESLEVQEQFVSHIVQTVLANCGKELETLERDTSKLEKIQGGFPRITYDTAVEFLKNNGHEFEWGEDFGAPHETAIAAQYETPVFITHWPAEIKAFYMKPDPSRPEVVLCADMIAPEGYGEIIGGSQRIDDPELMEQRFQEHELSKEAYQWYLDLRKYGTVPHSGFGLGLERTVAWICGLDHVRETIPFPRLLYRLYP</sequence>
<gene>
    <name evidence="8 10" type="primary">asnS</name>
    <name evidence="10" type="ORF">GK047_08395</name>
</gene>
<dbReference type="HAMAP" id="MF_00534">
    <property type="entry name" value="Asn_tRNA_synth"/>
    <property type="match status" value="1"/>
</dbReference>
<dbReference type="EMBL" id="JAAIKC010000002">
    <property type="protein sequence ID" value="NEW06027.1"/>
    <property type="molecule type" value="Genomic_DNA"/>
</dbReference>
<dbReference type="InterPro" id="IPR004365">
    <property type="entry name" value="NA-bd_OB_tRNA"/>
</dbReference>
<keyword evidence="6 8" id="KW-0648">Protein biosynthesis</keyword>